<evidence type="ECO:0000313" key="4">
    <source>
        <dbReference type="EMBL" id="OAT57322.1"/>
    </source>
</evidence>
<feature type="transmembrane region" description="Helical" evidence="1">
    <location>
        <begin position="149"/>
        <end position="166"/>
    </location>
</feature>
<evidence type="ECO:0008006" key="6">
    <source>
        <dbReference type="Google" id="ProtNLM"/>
    </source>
</evidence>
<keyword evidence="5" id="KW-1185">Reference proteome</keyword>
<gene>
    <name evidence="4" type="ORF">M993_03951</name>
</gene>
<keyword evidence="1" id="KW-0812">Transmembrane</keyword>
<organism evidence="4 5">
    <name type="scientific">Obesumbacterium proteus ATCC 12841</name>
    <dbReference type="NCBI Taxonomy" id="1354268"/>
    <lineage>
        <taxon>Bacteria</taxon>
        <taxon>Pseudomonadati</taxon>
        <taxon>Pseudomonadota</taxon>
        <taxon>Gammaproteobacteria</taxon>
        <taxon>Enterobacterales</taxon>
        <taxon>Hafniaceae</taxon>
        <taxon>Obesumbacterium</taxon>
    </lineage>
</organism>
<evidence type="ECO:0000259" key="2">
    <source>
        <dbReference type="Pfam" id="PF07290"/>
    </source>
</evidence>
<sequence>MIPHRIYLKIIYPHNYPISLPFHIRNKKNNVNIANITNIHRRDTLVILISAYNAPFLFALAFIISLGVLEILSLLIGASAFSHIDSSIDTHLDLASGDNLLVQALSWLHIGRLPLLVTLVLLLGSFAIIGISGQYLMISLFQTRLSAELMALISFVLSLPTLHFIGRCLAPYLPKDESFAVSEDSFVGAMALVTQSAGKPGMSAECKIIDAYGQSHYLLIEPESSDVIFTRGERVLIIAQISSARFLASKNPWPNLL</sequence>
<evidence type="ECO:0000256" key="1">
    <source>
        <dbReference type="SAM" id="Phobius"/>
    </source>
</evidence>
<feature type="domain" description="Inner membrane protein YqiJ OB-fold" evidence="2">
    <location>
        <begin position="185"/>
        <end position="247"/>
    </location>
</feature>
<protein>
    <recommendedName>
        <fullName evidence="6">Inner membrane protein</fullName>
    </recommendedName>
</protein>
<keyword evidence="1" id="KW-0472">Membrane</keyword>
<reference evidence="4 5" key="1">
    <citation type="submission" date="2016-04" db="EMBL/GenBank/DDBJ databases">
        <title>ATOL: Assembling a taxonomically balanced genome-scale reconstruction of the evolutionary history of the Enterobacteriaceae.</title>
        <authorList>
            <person name="Plunkett G.III."/>
            <person name="Neeno-Eckwall E.C."/>
            <person name="Glasner J.D."/>
            <person name="Perna N.T."/>
        </authorList>
    </citation>
    <scope>NUCLEOTIDE SEQUENCE [LARGE SCALE GENOMIC DNA]</scope>
    <source>
        <strain evidence="4 5">ATCC 12841</strain>
    </source>
</reference>
<dbReference type="EMBL" id="LXEX01000060">
    <property type="protein sequence ID" value="OAT57322.1"/>
    <property type="molecule type" value="Genomic_DNA"/>
</dbReference>
<dbReference type="Pfam" id="PF21001">
    <property type="entry name" value="YqiJ_N"/>
    <property type="match status" value="1"/>
</dbReference>
<name>A0AA91IN08_9GAMM</name>
<keyword evidence="1" id="KW-1133">Transmembrane helix</keyword>
<dbReference type="InterPro" id="IPR010840">
    <property type="entry name" value="YqiJ_OB"/>
</dbReference>
<feature type="domain" description="Inner membrane protein YqiJ N-terminal" evidence="3">
    <location>
        <begin position="53"/>
        <end position="162"/>
    </location>
</feature>
<feature type="transmembrane region" description="Helical" evidence="1">
    <location>
        <begin position="115"/>
        <end position="137"/>
    </location>
</feature>
<proteinExistence type="predicted"/>
<feature type="transmembrane region" description="Helical" evidence="1">
    <location>
        <begin position="45"/>
        <end position="69"/>
    </location>
</feature>
<dbReference type="AlphaFoldDB" id="A0AA91IN08"/>
<accession>A0AA91IN08</accession>
<dbReference type="Proteomes" id="UP000078431">
    <property type="component" value="Unassembled WGS sequence"/>
</dbReference>
<dbReference type="Pfam" id="PF07290">
    <property type="entry name" value="YqiJ_OB"/>
    <property type="match status" value="1"/>
</dbReference>
<comment type="caution">
    <text evidence="4">The sequence shown here is derived from an EMBL/GenBank/DDBJ whole genome shotgun (WGS) entry which is preliminary data.</text>
</comment>
<evidence type="ECO:0000259" key="3">
    <source>
        <dbReference type="Pfam" id="PF21001"/>
    </source>
</evidence>
<evidence type="ECO:0000313" key="5">
    <source>
        <dbReference type="Proteomes" id="UP000078431"/>
    </source>
</evidence>
<dbReference type="InterPro" id="IPR048376">
    <property type="entry name" value="YqiJ_N"/>
</dbReference>